<evidence type="ECO:0000313" key="1">
    <source>
        <dbReference type="EMBL" id="MEP1057718.1"/>
    </source>
</evidence>
<keyword evidence="2" id="KW-1185">Reference proteome</keyword>
<name>A0ABV0KFA7_9CYAN</name>
<dbReference type="RefSeq" id="WP_190450787.1">
    <property type="nucleotide sequence ID" value="NZ_JAMPLM010000002.1"/>
</dbReference>
<accession>A0ABV0KFA7</accession>
<sequence>MLSKLPTIARFFAWRSATPSTKMLVDFPLGCPPFGVFDRNGTYLISGNAAVLGIDDKTVIGQSVLQFMSLEDWECLLARLDAGEEVLDYPLKVQTPIGEILEQTDWLADCGLIIASASRIELLEPAKVMSITGSVDESTDKLIKLGHNNSAAHRGSPESLAPMTNSFTVSAQDQAVLQWLSVAGEPQKLKVEWRQHEITVVCGDRLQAGELLFNLNTLLPTNLKWVKIYVGRSFYKSFSLDKVRVQAIPTNTMIAIETMPSTWAKQNLNVFKATPGTVAMLSTKPGYNYLALKPELTEGRLNKPISDLIGKPLRTIDKDLWLPRERAIEQVIATGENETYFYEHFWEGLTWRFKCTVALASPDEVMTIVEDNDQDERSVWQKIWWRNRLATANS</sequence>
<reference evidence="1 2" key="1">
    <citation type="submission" date="2022-04" db="EMBL/GenBank/DDBJ databases">
        <title>Positive selection, recombination, and allopatry shape intraspecific diversity of widespread and dominant cyanobacteria.</title>
        <authorList>
            <person name="Wei J."/>
            <person name="Shu W."/>
            <person name="Hu C."/>
        </authorList>
    </citation>
    <scope>NUCLEOTIDE SEQUENCE [LARGE SCALE GENOMIC DNA]</scope>
    <source>
        <strain evidence="1 2">AS-A4</strain>
    </source>
</reference>
<dbReference type="Proteomes" id="UP001476950">
    <property type="component" value="Unassembled WGS sequence"/>
</dbReference>
<evidence type="ECO:0008006" key="3">
    <source>
        <dbReference type="Google" id="ProtNLM"/>
    </source>
</evidence>
<protein>
    <recommendedName>
        <fullName evidence="3">PAS domain-containing protein</fullName>
    </recommendedName>
</protein>
<proteinExistence type="predicted"/>
<gene>
    <name evidence="1" type="ORF">NDI38_04650</name>
</gene>
<comment type="caution">
    <text evidence="1">The sequence shown here is derived from an EMBL/GenBank/DDBJ whole genome shotgun (WGS) entry which is preliminary data.</text>
</comment>
<dbReference type="EMBL" id="JAMPLM010000002">
    <property type="protein sequence ID" value="MEP1057718.1"/>
    <property type="molecule type" value="Genomic_DNA"/>
</dbReference>
<evidence type="ECO:0000313" key="2">
    <source>
        <dbReference type="Proteomes" id="UP001476950"/>
    </source>
</evidence>
<organism evidence="1 2">
    <name type="scientific">Stenomitos frigidus AS-A4</name>
    <dbReference type="NCBI Taxonomy" id="2933935"/>
    <lineage>
        <taxon>Bacteria</taxon>
        <taxon>Bacillati</taxon>
        <taxon>Cyanobacteriota</taxon>
        <taxon>Cyanophyceae</taxon>
        <taxon>Leptolyngbyales</taxon>
        <taxon>Leptolyngbyaceae</taxon>
        <taxon>Stenomitos</taxon>
    </lineage>
</organism>